<comment type="caution">
    <text evidence="1">The sequence shown here is derived from an EMBL/GenBank/DDBJ whole genome shotgun (WGS) entry which is preliminary data.</text>
</comment>
<proteinExistence type="predicted"/>
<accession>A0A7D9JLL5</accession>
<reference evidence="1" key="1">
    <citation type="submission" date="2020-04" db="EMBL/GenBank/DDBJ databases">
        <authorList>
            <person name="Alioto T."/>
            <person name="Alioto T."/>
            <person name="Gomez Garrido J."/>
        </authorList>
    </citation>
    <scope>NUCLEOTIDE SEQUENCE</scope>
    <source>
        <strain evidence="1">A484AB</strain>
    </source>
</reference>
<dbReference type="Proteomes" id="UP001152795">
    <property type="component" value="Unassembled WGS sequence"/>
</dbReference>
<name>A0A7D9JLL5_PARCT</name>
<evidence type="ECO:0000313" key="2">
    <source>
        <dbReference type="Proteomes" id="UP001152795"/>
    </source>
</evidence>
<dbReference type="EMBL" id="CACRXK020018025">
    <property type="protein sequence ID" value="CAB4031984.1"/>
    <property type="molecule type" value="Genomic_DNA"/>
</dbReference>
<gene>
    <name evidence="1" type="ORF">PACLA_8A017848</name>
</gene>
<sequence length="103" mass="11723">MRDFHDGEFCRGHEFFSNHKNIALLLYVDDCEIANPLGSKAGAHKIGLIYCTILNLPPKFHSLLSNCYLVAVYNSGDVKTYGFNPILQPFLDDIKDLEKKDFK</sequence>
<dbReference type="OrthoDB" id="10034966at2759"/>
<protein>
    <submittedName>
        <fullName evidence="1">Uncharacterized protein</fullName>
    </submittedName>
</protein>
<organism evidence="1 2">
    <name type="scientific">Paramuricea clavata</name>
    <name type="common">Red gorgonian</name>
    <name type="synonym">Violescent sea-whip</name>
    <dbReference type="NCBI Taxonomy" id="317549"/>
    <lineage>
        <taxon>Eukaryota</taxon>
        <taxon>Metazoa</taxon>
        <taxon>Cnidaria</taxon>
        <taxon>Anthozoa</taxon>
        <taxon>Octocorallia</taxon>
        <taxon>Malacalcyonacea</taxon>
        <taxon>Plexauridae</taxon>
        <taxon>Paramuricea</taxon>
    </lineage>
</organism>
<keyword evidence="2" id="KW-1185">Reference proteome</keyword>
<evidence type="ECO:0000313" key="1">
    <source>
        <dbReference type="EMBL" id="CAB4031984.1"/>
    </source>
</evidence>
<dbReference type="AlphaFoldDB" id="A0A7D9JLL5"/>